<evidence type="ECO:0000256" key="1">
    <source>
        <dbReference type="SAM" id="SignalP"/>
    </source>
</evidence>
<evidence type="ECO:0000313" key="3">
    <source>
        <dbReference type="Proteomes" id="UP000236743"/>
    </source>
</evidence>
<sequence>MMHSTRFIAATPILLVIAAASAASPALAQGSRAPSWPEVKCARYTKSWAEALARRGTQGLSPQFLASHEAFLASGCTAQADVCARSPQELELANIMVIQAMNAGTASTFLPFSCRK</sequence>
<organism evidence="2 3">
    <name type="scientific">Bosea lathyri</name>
    <dbReference type="NCBI Taxonomy" id="1036778"/>
    <lineage>
        <taxon>Bacteria</taxon>
        <taxon>Pseudomonadati</taxon>
        <taxon>Pseudomonadota</taxon>
        <taxon>Alphaproteobacteria</taxon>
        <taxon>Hyphomicrobiales</taxon>
        <taxon>Boseaceae</taxon>
        <taxon>Bosea</taxon>
    </lineage>
</organism>
<dbReference type="OrthoDB" id="7726273at2"/>
<dbReference type="Proteomes" id="UP000236743">
    <property type="component" value="Unassembled WGS sequence"/>
</dbReference>
<keyword evidence="1" id="KW-0732">Signal</keyword>
<reference evidence="2 3" key="1">
    <citation type="submission" date="2016-10" db="EMBL/GenBank/DDBJ databases">
        <authorList>
            <person name="de Groot N.N."/>
        </authorList>
    </citation>
    <scope>NUCLEOTIDE SEQUENCE [LARGE SCALE GENOMIC DNA]</scope>
    <source>
        <strain evidence="2 3">DSM 26656</strain>
    </source>
</reference>
<evidence type="ECO:0008006" key="4">
    <source>
        <dbReference type="Google" id="ProtNLM"/>
    </source>
</evidence>
<evidence type="ECO:0000313" key="2">
    <source>
        <dbReference type="EMBL" id="SEG43186.1"/>
    </source>
</evidence>
<protein>
    <recommendedName>
        <fullName evidence="4">HdeA/HdeB family protein</fullName>
    </recommendedName>
</protein>
<name>A0A1H6A632_9HYPH</name>
<dbReference type="EMBL" id="FNUY01000005">
    <property type="protein sequence ID" value="SEG43186.1"/>
    <property type="molecule type" value="Genomic_DNA"/>
</dbReference>
<keyword evidence="3" id="KW-1185">Reference proteome</keyword>
<feature type="chain" id="PRO_5009292310" description="HdeA/HdeB family protein" evidence="1">
    <location>
        <begin position="29"/>
        <end position="116"/>
    </location>
</feature>
<feature type="signal peptide" evidence="1">
    <location>
        <begin position="1"/>
        <end position="28"/>
    </location>
</feature>
<dbReference type="RefSeq" id="WP_103873092.1">
    <property type="nucleotide sequence ID" value="NZ_FNUY01000005.1"/>
</dbReference>
<proteinExistence type="predicted"/>
<gene>
    <name evidence="2" type="ORF">SAMN04488115_105194</name>
</gene>
<dbReference type="AlphaFoldDB" id="A0A1H6A632"/>
<accession>A0A1H6A632</accession>